<dbReference type="EMBL" id="JAPFFL010000009">
    <property type="protein sequence ID" value="KAJ6703786.1"/>
    <property type="molecule type" value="Genomic_DNA"/>
</dbReference>
<feature type="non-terminal residue" evidence="1">
    <location>
        <position position="56"/>
    </location>
</feature>
<proteinExistence type="predicted"/>
<dbReference type="OrthoDB" id="10498416at2759"/>
<gene>
    <name evidence="1" type="ORF">OIU85_029690</name>
</gene>
<protein>
    <submittedName>
        <fullName evidence="1">Uncharacterized protein</fullName>
    </submittedName>
</protein>
<sequence>MNVLLIKSSGAVGLILANSSKCRFLWWTFFIALISPCTQAHHVHAISIGHGHETEF</sequence>
<dbReference type="AlphaFoldDB" id="A0A9Q0QBW8"/>
<evidence type="ECO:0000313" key="2">
    <source>
        <dbReference type="Proteomes" id="UP001151529"/>
    </source>
</evidence>
<reference evidence="1" key="2">
    <citation type="journal article" date="2023" name="Int. J. Mol. Sci.">
        <title>De Novo Assembly and Annotation of 11 Diverse Shrub Willow (Salix) Genomes Reveals Novel Gene Organization in Sex-Linked Regions.</title>
        <authorList>
            <person name="Hyden B."/>
            <person name="Feng K."/>
            <person name="Yates T.B."/>
            <person name="Jawdy S."/>
            <person name="Cereghino C."/>
            <person name="Smart L.B."/>
            <person name="Muchero W."/>
        </authorList>
    </citation>
    <scope>NUCLEOTIDE SEQUENCE [LARGE SCALE GENOMIC DNA]</scope>
    <source>
        <tissue evidence="1">Shoot tip</tissue>
    </source>
</reference>
<dbReference type="Proteomes" id="UP001151529">
    <property type="component" value="Chromosome 3"/>
</dbReference>
<name>A0A9Q0QBW8_SALVM</name>
<reference evidence="1" key="1">
    <citation type="submission" date="2022-11" db="EMBL/GenBank/DDBJ databases">
        <authorList>
            <person name="Hyden B.L."/>
            <person name="Feng K."/>
            <person name="Yates T."/>
            <person name="Jawdy S."/>
            <person name="Smart L.B."/>
            <person name="Muchero W."/>
        </authorList>
    </citation>
    <scope>NUCLEOTIDE SEQUENCE</scope>
    <source>
        <tissue evidence="1">Shoot tip</tissue>
    </source>
</reference>
<comment type="caution">
    <text evidence="1">The sequence shown here is derived from an EMBL/GenBank/DDBJ whole genome shotgun (WGS) entry which is preliminary data.</text>
</comment>
<evidence type="ECO:0000313" key="1">
    <source>
        <dbReference type="EMBL" id="KAJ6703786.1"/>
    </source>
</evidence>
<accession>A0A9Q0QBW8</accession>
<keyword evidence="2" id="KW-1185">Reference proteome</keyword>
<organism evidence="1 2">
    <name type="scientific">Salix viminalis</name>
    <name type="common">Common osier</name>
    <name type="synonym">Basket willow</name>
    <dbReference type="NCBI Taxonomy" id="40686"/>
    <lineage>
        <taxon>Eukaryota</taxon>
        <taxon>Viridiplantae</taxon>
        <taxon>Streptophyta</taxon>
        <taxon>Embryophyta</taxon>
        <taxon>Tracheophyta</taxon>
        <taxon>Spermatophyta</taxon>
        <taxon>Magnoliopsida</taxon>
        <taxon>eudicotyledons</taxon>
        <taxon>Gunneridae</taxon>
        <taxon>Pentapetalae</taxon>
        <taxon>rosids</taxon>
        <taxon>fabids</taxon>
        <taxon>Malpighiales</taxon>
        <taxon>Salicaceae</taxon>
        <taxon>Saliceae</taxon>
        <taxon>Salix</taxon>
    </lineage>
</organism>